<keyword evidence="1" id="KW-0472">Membrane</keyword>
<sequence>MSLPDQNPHPAQHSPAAAAAYTVLPFALLLALVAWIYPVLQHHHDLHRPTPAATATATPQTPNP</sequence>
<keyword evidence="3" id="KW-1185">Reference proteome</keyword>
<dbReference type="RefSeq" id="WP_344333458.1">
    <property type="nucleotide sequence ID" value="NZ_BAAAKJ010000132.1"/>
</dbReference>
<name>A0ABP4ILH2_9ACTN</name>
<organism evidence="2 3">
    <name type="scientific">Kitasatospora putterlickiae</name>
    <dbReference type="NCBI Taxonomy" id="221725"/>
    <lineage>
        <taxon>Bacteria</taxon>
        <taxon>Bacillati</taxon>
        <taxon>Actinomycetota</taxon>
        <taxon>Actinomycetes</taxon>
        <taxon>Kitasatosporales</taxon>
        <taxon>Streptomycetaceae</taxon>
        <taxon>Kitasatospora</taxon>
    </lineage>
</organism>
<keyword evidence="1" id="KW-0812">Transmembrane</keyword>
<protein>
    <submittedName>
        <fullName evidence="2">Uncharacterized protein</fullName>
    </submittedName>
</protein>
<gene>
    <name evidence="2" type="ORF">GCM10009639_25960</name>
</gene>
<accession>A0ABP4ILH2</accession>
<proteinExistence type="predicted"/>
<evidence type="ECO:0000313" key="2">
    <source>
        <dbReference type="EMBL" id="GAA1393190.1"/>
    </source>
</evidence>
<dbReference type="Proteomes" id="UP001499863">
    <property type="component" value="Unassembled WGS sequence"/>
</dbReference>
<keyword evidence="1" id="KW-1133">Transmembrane helix</keyword>
<evidence type="ECO:0000313" key="3">
    <source>
        <dbReference type="Proteomes" id="UP001499863"/>
    </source>
</evidence>
<dbReference type="EMBL" id="BAAAKJ010000132">
    <property type="protein sequence ID" value="GAA1393190.1"/>
    <property type="molecule type" value="Genomic_DNA"/>
</dbReference>
<evidence type="ECO:0000256" key="1">
    <source>
        <dbReference type="SAM" id="Phobius"/>
    </source>
</evidence>
<comment type="caution">
    <text evidence="2">The sequence shown here is derived from an EMBL/GenBank/DDBJ whole genome shotgun (WGS) entry which is preliminary data.</text>
</comment>
<reference evidence="3" key="1">
    <citation type="journal article" date="2019" name="Int. J. Syst. Evol. Microbiol.">
        <title>The Global Catalogue of Microorganisms (GCM) 10K type strain sequencing project: providing services to taxonomists for standard genome sequencing and annotation.</title>
        <authorList>
            <consortium name="The Broad Institute Genomics Platform"/>
            <consortium name="The Broad Institute Genome Sequencing Center for Infectious Disease"/>
            <person name="Wu L."/>
            <person name="Ma J."/>
        </authorList>
    </citation>
    <scope>NUCLEOTIDE SEQUENCE [LARGE SCALE GENOMIC DNA]</scope>
    <source>
        <strain evidence="3">JCM 12393</strain>
    </source>
</reference>
<feature type="transmembrane region" description="Helical" evidence="1">
    <location>
        <begin position="20"/>
        <end position="40"/>
    </location>
</feature>